<keyword evidence="3 11" id="KW-0812">Transmembrane</keyword>
<keyword evidence="2" id="KW-0813">Transport</keyword>
<evidence type="ECO:0000256" key="7">
    <source>
        <dbReference type="ARBA" id="ARBA00023136"/>
    </source>
</evidence>
<keyword evidence="14" id="KW-1185">Reference proteome</keyword>
<name>Q23R11_TETTS</name>
<dbReference type="Pfam" id="PF02815">
    <property type="entry name" value="MIR"/>
    <property type="match status" value="1"/>
</dbReference>
<dbReference type="GO" id="GO:0012505">
    <property type="term" value="C:endomembrane system"/>
    <property type="evidence" value="ECO:0007669"/>
    <property type="project" value="UniProtKB-SubCell"/>
</dbReference>
<evidence type="ECO:0000256" key="8">
    <source>
        <dbReference type="ARBA" id="ARBA00023286"/>
    </source>
</evidence>
<evidence type="ECO:0000256" key="9">
    <source>
        <dbReference type="ARBA" id="ARBA00023303"/>
    </source>
</evidence>
<dbReference type="PANTHER" id="PTHR13715">
    <property type="entry name" value="RYANODINE RECEPTOR AND IP3 RECEPTOR"/>
    <property type="match status" value="1"/>
</dbReference>
<dbReference type="InterPro" id="IPR000699">
    <property type="entry name" value="RIH_dom"/>
</dbReference>
<dbReference type="InterPro" id="IPR016093">
    <property type="entry name" value="MIR_motif"/>
</dbReference>
<dbReference type="InterPro" id="IPR036300">
    <property type="entry name" value="MIR_dom_sf"/>
</dbReference>
<dbReference type="Proteomes" id="UP000009168">
    <property type="component" value="Unassembled WGS sequence"/>
</dbReference>
<feature type="domain" description="MIR" evidence="12">
    <location>
        <begin position="191"/>
        <end position="244"/>
    </location>
</feature>
<accession>Q23R11</accession>
<feature type="transmembrane region" description="Helical" evidence="11">
    <location>
        <begin position="3003"/>
        <end position="3021"/>
    </location>
</feature>
<dbReference type="GO" id="GO:0005262">
    <property type="term" value="F:calcium channel activity"/>
    <property type="evidence" value="ECO:0007669"/>
    <property type="project" value="InterPro"/>
</dbReference>
<feature type="transmembrane region" description="Helical" evidence="11">
    <location>
        <begin position="2921"/>
        <end position="2943"/>
    </location>
</feature>
<feature type="region of interest" description="Disordered" evidence="10">
    <location>
        <begin position="97"/>
        <end position="142"/>
    </location>
</feature>
<dbReference type="OrthoDB" id="300855at2759"/>
<dbReference type="CDD" id="cd23263">
    <property type="entry name" value="beta-trefoil_MIR"/>
    <property type="match status" value="1"/>
</dbReference>
<dbReference type="Gene3D" id="2.80.10.50">
    <property type="match status" value="2"/>
</dbReference>
<evidence type="ECO:0000256" key="4">
    <source>
        <dbReference type="ARBA" id="ARBA00022737"/>
    </source>
</evidence>
<dbReference type="SUPFAM" id="SSF82109">
    <property type="entry name" value="MIR domain"/>
    <property type="match status" value="1"/>
</dbReference>
<evidence type="ECO:0000256" key="2">
    <source>
        <dbReference type="ARBA" id="ARBA00022448"/>
    </source>
</evidence>
<evidence type="ECO:0000256" key="10">
    <source>
        <dbReference type="SAM" id="MobiDB-lite"/>
    </source>
</evidence>
<dbReference type="PROSITE" id="PS50919">
    <property type="entry name" value="MIR"/>
    <property type="match status" value="1"/>
</dbReference>
<keyword evidence="4" id="KW-0677">Repeat</keyword>
<feature type="transmembrane region" description="Helical" evidence="11">
    <location>
        <begin position="2805"/>
        <end position="2826"/>
    </location>
</feature>
<feature type="compositionally biased region" description="Basic and acidic residues" evidence="10">
    <location>
        <begin position="97"/>
        <end position="115"/>
    </location>
</feature>
<dbReference type="eggNOG" id="KOG2243">
    <property type="taxonomic scope" value="Eukaryota"/>
</dbReference>
<protein>
    <submittedName>
        <fullName evidence="13">MIR domain protein</fullName>
    </submittedName>
</protein>
<evidence type="ECO:0000313" key="14">
    <source>
        <dbReference type="Proteomes" id="UP000009168"/>
    </source>
</evidence>
<reference evidence="14" key="1">
    <citation type="journal article" date="2006" name="PLoS Biol.">
        <title>Macronuclear genome sequence of the ciliate Tetrahymena thermophila, a model eukaryote.</title>
        <authorList>
            <person name="Eisen J.A."/>
            <person name="Coyne R.S."/>
            <person name="Wu M."/>
            <person name="Wu D."/>
            <person name="Thiagarajan M."/>
            <person name="Wortman J.R."/>
            <person name="Badger J.H."/>
            <person name="Ren Q."/>
            <person name="Amedeo P."/>
            <person name="Jones K.M."/>
            <person name="Tallon L.J."/>
            <person name="Delcher A.L."/>
            <person name="Salzberg S.L."/>
            <person name="Silva J.C."/>
            <person name="Haas B.J."/>
            <person name="Majoros W.H."/>
            <person name="Farzad M."/>
            <person name="Carlton J.M."/>
            <person name="Smith R.K. Jr."/>
            <person name="Garg J."/>
            <person name="Pearlman R.E."/>
            <person name="Karrer K.M."/>
            <person name="Sun L."/>
            <person name="Manning G."/>
            <person name="Elde N.C."/>
            <person name="Turkewitz A.P."/>
            <person name="Asai D.J."/>
            <person name="Wilkes D.E."/>
            <person name="Wang Y."/>
            <person name="Cai H."/>
            <person name="Collins K."/>
            <person name="Stewart B.A."/>
            <person name="Lee S.R."/>
            <person name="Wilamowska K."/>
            <person name="Weinberg Z."/>
            <person name="Ruzzo W.L."/>
            <person name="Wloga D."/>
            <person name="Gaertig J."/>
            <person name="Frankel J."/>
            <person name="Tsao C.-C."/>
            <person name="Gorovsky M.A."/>
            <person name="Keeling P.J."/>
            <person name="Waller R.F."/>
            <person name="Patron N.J."/>
            <person name="Cherry J.M."/>
            <person name="Stover N.A."/>
            <person name="Krieger C.J."/>
            <person name="del Toro C."/>
            <person name="Ryder H.F."/>
            <person name="Williamson S.C."/>
            <person name="Barbeau R.A."/>
            <person name="Hamilton E.P."/>
            <person name="Orias E."/>
        </authorList>
    </citation>
    <scope>NUCLEOTIDE SEQUENCE [LARGE SCALE GENOMIC DNA]</scope>
    <source>
        <strain evidence="14">SB210</strain>
    </source>
</reference>
<keyword evidence="5 11" id="KW-1133">Transmembrane helix</keyword>
<dbReference type="InterPro" id="IPR014821">
    <property type="entry name" value="Ins145_P3_rcpt"/>
</dbReference>
<dbReference type="InterPro" id="IPR013662">
    <property type="entry name" value="RIH_assoc-dom"/>
</dbReference>
<dbReference type="eggNOG" id="KOG3533">
    <property type="taxonomic scope" value="Eukaryota"/>
</dbReference>
<dbReference type="GO" id="GO:0016020">
    <property type="term" value="C:membrane"/>
    <property type="evidence" value="ECO:0007669"/>
    <property type="project" value="InterPro"/>
</dbReference>
<dbReference type="KEGG" id="tet:TTHERM_00997500"/>
<dbReference type="PANTHER" id="PTHR13715:SF99">
    <property type="entry name" value="INOSITOL 1,4,5-TRISPHOSPHATE RECEPTOR-LIKE PROTEIN A"/>
    <property type="match status" value="1"/>
</dbReference>
<evidence type="ECO:0000256" key="6">
    <source>
        <dbReference type="ARBA" id="ARBA00023065"/>
    </source>
</evidence>
<dbReference type="InParanoid" id="Q23R11"/>
<proteinExistence type="predicted"/>
<dbReference type="RefSeq" id="XP_001019190.2">
    <property type="nucleotide sequence ID" value="XM_001019190.2"/>
</dbReference>
<keyword evidence="9" id="KW-0407">Ion channel</keyword>
<dbReference type="Pfam" id="PF01365">
    <property type="entry name" value="RYDR_ITPR"/>
    <property type="match status" value="1"/>
</dbReference>
<dbReference type="GeneID" id="7829807"/>
<evidence type="ECO:0000256" key="3">
    <source>
        <dbReference type="ARBA" id="ARBA00022692"/>
    </source>
</evidence>
<feature type="compositionally biased region" description="Polar residues" evidence="10">
    <location>
        <begin position="116"/>
        <end position="137"/>
    </location>
</feature>
<dbReference type="Pfam" id="PF08454">
    <property type="entry name" value="RIH_assoc"/>
    <property type="match status" value="1"/>
</dbReference>
<organism evidence="13 14">
    <name type="scientific">Tetrahymena thermophila (strain SB210)</name>
    <dbReference type="NCBI Taxonomy" id="312017"/>
    <lineage>
        <taxon>Eukaryota</taxon>
        <taxon>Sar</taxon>
        <taxon>Alveolata</taxon>
        <taxon>Ciliophora</taxon>
        <taxon>Intramacronucleata</taxon>
        <taxon>Oligohymenophorea</taxon>
        <taxon>Hymenostomatida</taxon>
        <taxon>Tetrahymenina</taxon>
        <taxon>Tetrahymenidae</taxon>
        <taxon>Tetrahymena</taxon>
    </lineage>
</organism>
<keyword evidence="8" id="KW-1071">Ligand-gated ion channel</keyword>
<dbReference type="Pfam" id="PF08709">
    <property type="entry name" value="Ins145_P3_rec"/>
    <property type="match status" value="1"/>
</dbReference>
<gene>
    <name evidence="13" type="ORF">TTHERM_00997500</name>
</gene>
<keyword evidence="7 11" id="KW-0472">Membrane</keyword>
<dbReference type="HOGENOM" id="CLU_000207_0_0_1"/>
<comment type="subcellular location">
    <subcellularLocation>
        <location evidence="1">Endomembrane system</location>
        <topology evidence="1">Multi-pass membrane protein</topology>
    </subcellularLocation>
</comment>
<evidence type="ECO:0000256" key="11">
    <source>
        <dbReference type="SAM" id="Phobius"/>
    </source>
</evidence>
<dbReference type="InterPro" id="IPR015925">
    <property type="entry name" value="Ryanodine_IP3_receptor"/>
</dbReference>
<evidence type="ECO:0000313" key="13">
    <source>
        <dbReference type="EMBL" id="EAR98945.2"/>
    </source>
</evidence>
<dbReference type="SUPFAM" id="SSF100909">
    <property type="entry name" value="IP3 receptor type 1 binding core, domain 2"/>
    <property type="match status" value="2"/>
</dbReference>
<dbReference type="InterPro" id="IPR035910">
    <property type="entry name" value="RyR/IP3R_RIH_dom_sf"/>
</dbReference>
<evidence type="ECO:0000256" key="5">
    <source>
        <dbReference type="ARBA" id="ARBA00022989"/>
    </source>
</evidence>
<feature type="transmembrane region" description="Helical" evidence="11">
    <location>
        <begin position="2873"/>
        <end position="2901"/>
    </location>
</feature>
<sequence length="3160" mass="372010">MQEEQQGGGGQRYITMGSVISLSHLEDNDSFIFIDGHIKQKVMVRNFGFLSGKLNDENFGQAGFNVKEDYLAKNLKFSSCLFQILPKLSDKQKDEILSKTKPPEDETSHSDDEGKASNQIKANSRAQGSNTGSNQFDTVKEVNINDNDDYESSYKKPAKKTSLDKDKVIQLQGKLMNEFKANYEAFEKYKHNRITYNQTIQLMHVNSSKFLACYPIEANIEKGNYRVTLDDYTSENTLFRIVPAFKYQKDGDLTIYANEIIVIERVNSFHNKKSILHCSEEINQIKQISFLETKSQFKQIEANFKKADTVQVKLPLRVEQHQHTKKVLKREVNISIENETDPTKWKVNLFSYLMESQQKFLKCGDVIWLHHSEANACLGATRKRELKDMNQNEWHYMDSKENLQVSIVPSDISTNLEEYSGNTYGMWIIEKKNFKVGGYVQFDNFYRLRHLSSGLYLSVESPHSDNSQGIRKPEEVLQMKLVYIPSESSLFQFVSLETNQLSQQQKIIRSDSFVQLRHVLTQTWIDISQNQEIKQKLKKHKTGTNLASVQDLNQPPQVQDLNLIKQEPQTTSIRPFLSQTRSENQVFKLFTANESDVWEINYINSSSKELTKLLKNIQKCQVQNLQINQENPVQNLNITQADYQKIKFMKKKLNKLIVQIKHLNEFCNNRMHNSSFDQKYGSINHYRQKLLREQYYIDILTQLLNIIFEQHEIEYLNNLDDTFAEMNERKQQLKYKQNRNSRKSFALSYTVLKPQDENKFKFNSIDYIKFIKQKRYLCIQIYKLLTSICKQNQDNEQYIYDLFPLFLYHCKYVPQAIDCLISIIGSNEALLLKITDNLVLKRKEGSRNVLNFDRPEFNEIDQKQKQRIVQKRKTSQLLTIMPNAPEQSAQTNSENIMNFFMDLVYDPKAPLKADYYRFLSSVCRFKNDGISLNQESIYKLYKSIQNQNLYASNFVEKFKNGITFPEDPKDLKQLYHQLTFLSDLSFGRNFQWLRELVRHFKFDYLLKNIWENIRTHSTISLSSCFSKLAMALYIDHYPLYRIHRPNFCRIFHDTKKEKYVQRFQADQVDLYQGLLNNLIKYLKDISEKVELEFSNHQAVPQKKNDKDKGQLVRLDTEQKETSKAMGVQILNEDLLYQSVNMLNLLIDLDVFNIMSRIQDYENIIQYLLKILIYDRMNIAFSSTAYFNAKGISEQKQDSKKNVLKKLVNIEGLIKLDDLNIFDDDENDENEEEEDENIDEINKASSKIDENQLYHNPLIRSYLKMNSLLESQIQSEEDGTQLEINIKLQICDLFDKLLDMRQDYLIENTIQWFYRNIGGLMNEKEQSKINDIILDGIAKVMPDIPKTGIIEIDKEYNKPKEENSLLKVLSTDKQRLYKFENFSPNQFYDLDTWLSISYLKNDDEFSNPSFSVLPYLMQSFILMHNPQLEKKSLSLLMRLFNQRQELLQNLNKLEVIFDKQKAILYKIMTENIHELTKLIEQTEDWFEDFIKNDQTFDQCEPINKVMGIIKNLKNCFYDDLQLDEVTLKISPNNSKKIIDSNKQKIFNYLKAYQPILDLIKDGMHHFNAIMSDNSQPSKKKQMVYNLFKDTYELLINFCMNNEDNQILLYDSINALLQYLHYDVGQITLLCEIFRDNINLLKDKSNRFIIQSLIDLILDYGRQHRVLDFFIIFQKCQNTYIFDNQLLILNTFLPINDFGEDELKLLYSYPKQTGDRSQIILDFKNEDKDNNEISFIDYFLQKKTAKKDDTFFYHAKLLNMLLQTTYTQVIDDKQTILNSLNTKQNFNISIAKLKQIDSQFLKDWLIENDNFLKEVAEIPEEDENNILSAPNKHENILIFTPNRKMNQGSVISNFSQKFQLSKDAQFSQRGFTHLKPYILDFLKNVYILGESQSVYQGEIQPSYQFLERVINFETSRIRDIKSANETTEQYATYIFDHVIPFMQAYFDKYLSNIVHYSERDRKDLLDMKQFANELKRNISIFDHKVEFDQNQRIIEFLRRVLQDDAIQNDILKNKEAIFNLNDQSDDHQDQIDSNVFKKDMNLTVQKSESKKNEDSNLLERNDSKAAVVKNKSAFSNLTNIATKLKSINILKQFSSKTNQNAEYDSKISDYSLKKKWNCFLKCLNQTDEVENQIKLEKMALTEALLEVKQLIPADVFSQIEPKPDRFGLIKKSILFLQYAVEDSTNKNTIQVLLKVLRIMVEKCSETPEQEEKMQNILDQLGATRMTLYVISENHKNLDSELLSEFIKFLCTLLNGGNKRVQKTIYEFYISHQKSEMIFKRFDNIIRKQISSIELQAKNQKSKKIISGGTFKQMSQSEGTVDEQEFSFDNDIEVKLLDDVLTFLQLSCEGHYLDLQNYLRQQSNSRNNFDMINAVVDLLKTYYYEARTQKMYDNMCQCLDTINEIVQGPCPENQIAVSEGKFLEIANDLLTSKKQKQEQLLASLSINSKSPRQSVRYNKHNNKMEELENWQVARLQNKCLIVVLSLLEQRPINDSNIIIKKIMRNLSLQQLEYQLVEIYKLYEQLYKDEYPLECLEYLDIDPETVSEKKQLNLECVTQNGFYITYLIQYYMLFDEKQENIFTSLYKQYKAKKLKVNQNALEGLLYGDHLFGQIASFVMSLIKEGVRTANQMKEFALLQLQLKGEEDELRRKQVEEDLHRKKLKKAFLFFCENTAHIDIVRNGEVEVVFFHIMPYMHHLPKEKKTDFHDEVDRQSVKSKVEFLVAKADELIEICKHESRLNVLFSHNKFIAIFANYVNLWKQMTFTMTLILNIFNMISFDATFGDRLNNYLLIDVQNGGRFTQQKTKRIYLILGIIMTVCSVFVVLFFLFKNVPLIIKKTWVVRYGKQKPGIIKQVATFVKLFFKILFQFLQEIEVMYYIAYGVLAVLGTFYHPLFFTFHLTEILIRYPTLKNVIKSVYIPRKSFYLTFILFVIFIYSFTVLAYNFFYTDYQGNCDRMEVCFFLNFDWTFKANGAVGGYLTQKEPGNGKQNQQYTVGRLLFDNLQNYILVVILVEIVAGLIVEAFEDLREKEQEKNRDISDKCFICDNQKTEFNRKQDNNGGFQEHIKLNHHMWNYVNFIAYLRTKDPTDLSGIESYVMSKLEMNDVTWFPINKARELSYNNEDDEEQEQDLIRNMNNSLLSSVENLQELNKLFSKQSKKKQNG</sequence>
<dbReference type="EMBL" id="GG662646">
    <property type="protein sequence ID" value="EAR98945.2"/>
    <property type="molecule type" value="Genomic_DNA"/>
</dbReference>
<evidence type="ECO:0000256" key="1">
    <source>
        <dbReference type="ARBA" id="ARBA00004127"/>
    </source>
</evidence>
<evidence type="ECO:0000259" key="12">
    <source>
        <dbReference type="PROSITE" id="PS50919"/>
    </source>
</evidence>
<keyword evidence="6" id="KW-0406">Ion transport</keyword>